<sequence>MYRLLFLLFIFPFEAVGQQAFKPETVKEIKADASFRYQAPVIREPTALEIWWEGVKEYIADLLRPIGKVAFQHPVSKWVWIALALGILIFLAYKRDWLSLSRKEGTKKRRKSIVPQQLQIDDEDLEYLLRKAVEQEDFKSATRYLYIKSLKMLSLRAVIDFQQWEIHSQIAKQIPQLDLKQSFNDLGYFFQYVCYGDYEADRNTYQTALEVYVEFERKLKK</sequence>
<name>A0AAN5AKJ9_9BACT</name>
<protein>
    <recommendedName>
        <fullName evidence="3">DUF4129 domain-containing protein</fullName>
    </recommendedName>
</protein>
<proteinExistence type="predicted"/>
<dbReference type="Proteomes" id="UP001310022">
    <property type="component" value="Unassembled WGS sequence"/>
</dbReference>
<evidence type="ECO:0000313" key="1">
    <source>
        <dbReference type="EMBL" id="GJM61887.1"/>
    </source>
</evidence>
<dbReference type="AlphaFoldDB" id="A0AAN5AKJ9"/>
<comment type="caution">
    <text evidence="1">The sequence shown here is derived from an EMBL/GenBank/DDBJ whole genome shotgun (WGS) entry which is preliminary data.</text>
</comment>
<dbReference type="RefSeq" id="WP_338237328.1">
    <property type="nucleotide sequence ID" value="NZ_BQKE01000001.1"/>
</dbReference>
<dbReference type="EMBL" id="BQKE01000001">
    <property type="protein sequence ID" value="GJM61887.1"/>
    <property type="molecule type" value="Genomic_DNA"/>
</dbReference>
<evidence type="ECO:0000313" key="2">
    <source>
        <dbReference type="Proteomes" id="UP001310022"/>
    </source>
</evidence>
<reference evidence="1 2" key="1">
    <citation type="submission" date="2021-12" db="EMBL/GenBank/DDBJ databases">
        <title>Genome sequencing of bacteria with rrn-lacking chromosome and rrn-plasmid.</title>
        <authorList>
            <person name="Anda M."/>
            <person name="Iwasaki W."/>
        </authorList>
    </citation>
    <scope>NUCLEOTIDE SEQUENCE [LARGE SCALE GENOMIC DNA]</scope>
    <source>
        <strain evidence="1 2">NBRC 15940</strain>
    </source>
</reference>
<accession>A0AAN5AKJ9</accession>
<evidence type="ECO:0008006" key="3">
    <source>
        <dbReference type="Google" id="ProtNLM"/>
    </source>
</evidence>
<keyword evidence="2" id="KW-1185">Reference proteome</keyword>
<organism evidence="1 2">
    <name type="scientific">Persicobacter diffluens</name>
    <dbReference type="NCBI Taxonomy" id="981"/>
    <lineage>
        <taxon>Bacteria</taxon>
        <taxon>Pseudomonadati</taxon>
        <taxon>Bacteroidota</taxon>
        <taxon>Cytophagia</taxon>
        <taxon>Cytophagales</taxon>
        <taxon>Persicobacteraceae</taxon>
        <taxon>Persicobacter</taxon>
    </lineage>
</organism>
<gene>
    <name evidence="1" type="ORF">PEDI_24390</name>
</gene>